<dbReference type="Pfam" id="PF12833">
    <property type="entry name" value="HTH_18"/>
    <property type="match status" value="1"/>
</dbReference>
<dbReference type="OrthoDB" id="7191628at2"/>
<dbReference type="Gene3D" id="1.10.10.60">
    <property type="entry name" value="Homeodomain-like"/>
    <property type="match status" value="1"/>
</dbReference>
<dbReference type="PROSITE" id="PS01124">
    <property type="entry name" value="HTH_ARAC_FAMILY_2"/>
    <property type="match status" value="1"/>
</dbReference>
<evidence type="ECO:0000256" key="3">
    <source>
        <dbReference type="ARBA" id="ARBA00023163"/>
    </source>
</evidence>
<dbReference type="InterPro" id="IPR009057">
    <property type="entry name" value="Homeodomain-like_sf"/>
</dbReference>
<gene>
    <name evidence="5" type="ORF">GRI97_14630</name>
</gene>
<dbReference type="GO" id="GO:0043565">
    <property type="term" value="F:sequence-specific DNA binding"/>
    <property type="evidence" value="ECO:0007669"/>
    <property type="project" value="InterPro"/>
</dbReference>
<reference evidence="5 6" key="1">
    <citation type="submission" date="2019-12" db="EMBL/GenBank/DDBJ databases">
        <title>Genomic-based taxomic classification of the family Erythrobacteraceae.</title>
        <authorList>
            <person name="Xu L."/>
        </authorList>
    </citation>
    <scope>NUCLEOTIDE SEQUENCE [LARGE SCALE GENOMIC DNA]</scope>
    <source>
        <strain evidence="5 6">S36</strain>
    </source>
</reference>
<name>A0A6I4TVZ2_9SPHN</name>
<evidence type="ECO:0000259" key="4">
    <source>
        <dbReference type="PROSITE" id="PS01124"/>
    </source>
</evidence>
<protein>
    <submittedName>
        <fullName evidence="5">Helix-turn-helix domain-containing protein</fullName>
    </submittedName>
</protein>
<dbReference type="GO" id="GO:0003700">
    <property type="term" value="F:DNA-binding transcription factor activity"/>
    <property type="evidence" value="ECO:0007669"/>
    <property type="project" value="InterPro"/>
</dbReference>
<dbReference type="SUPFAM" id="SSF46689">
    <property type="entry name" value="Homeodomain-like"/>
    <property type="match status" value="1"/>
</dbReference>
<dbReference type="SMART" id="SM00342">
    <property type="entry name" value="HTH_ARAC"/>
    <property type="match status" value="1"/>
</dbReference>
<dbReference type="InterPro" id="IPR018062">
    <property type="entry name" value="HTH_AraC-typ_CS"/>
</dbReference>
<evidence type="ECO:0000256" key="2">
    <source>
        <dbReference type="ARBA" id="ARBA00023125"/>
    </source>
</evidence>
<evidence type="ECO:0000313" key="6">
    <source>
        <dbReference type="Proteomes" id="UP000469430"/>
    </source>
</evidence>
<dbReference type="PROSITE" id="PS00041">
    <property type="entry name" value="HTH_ARAC_FAMILY_1"/>
    <property type="match status" value="1"/>
</dbReference>
<dbReference type="InterPro" id="IPR018060">
    <property type="entry name" value="HTH_AraC"/>
</dbReference>
<organism evidence="5 6">
    <name type="scientific">Croceibacterium xixiisoli</name>
    <dbReference type="NCBI Taxonomy" id="1476466"/>
    <lineage>
        <taxon>Bacteria</taxon>
        <taxon>Pseudomonadati</taxon>
        <taxon>Pseudomonadota</taxon>
        <taxon>Alphaproteobacteria</taxon>
        <taxon>Sphingomonadales</taxon>
        <taxon>Erythrobacteraceae</taxon>
        <taxon>Croceibacterium</taxon>
    </lineage>
</organism>
<proteinExistence type="predicted"/>
<dbReference type="PANTHER" id="PTHR46796">
    <property type="entry name" value="HTH-TYPE TRANSCRIPTIONAL ACTIVATOR RHAS-RELATED"/>
    <property type="match status" value="1"/>
</dbReference>
<keyword evidence="6" id="KW-1185">Reference proteome</keyword>
<comment type="caution">
    <text evidence="5">The sequence shown here is derived from an EMBL/GenBank/DDBJ whole genome shotgun (WGS) entry which is preliminary data.</text>
</comment>
<dbReference type="Pfam" id="PF14525">
    <property type="entry name" value="AraC_binding_2"/>
    <property type="match status" value="1"/>
</dbReference>
<keyword evidence="1" id="KW-0805">Transcription regulation</keyword>
<dbReference type="InterPro" id="IPR020449">
    <property type="entry name" value="Tscrpt_reg_AraC-type_HTH"/>
</dbReference>
<accession>A0A6I4TVZ2</accession>
<feature type="domain" description="HTH araC/xylS-type" evidence="4">
    <location>
        <begin position="214"/>
        <end position="316"/>
    </location>
</feature>
<dbReference type="Proteomes" id="UP000469430">
    <property type="component" value="Unassembled WGS sequence"/>
</dbReference>
<dbReference type="InterPro" id="IPR050204">
    <property type="entry name" value="AraC_XylS_family_regulators"/>
</dbReference>
<dbReference type="PANTHER" id="PTHR46796:SF6">
    <property type="entry name" value="ARAC SUBFAMILY"/>
    <property type="match status" value="1"/>
</dbReference>
<dbReference type="AlphaFoldDB" id="A0A6I4TVZ2"/>
<dbReference type="PRINTS" id="PR00032">
    <property type="entry name" value="HTHARAC"/>
</dbReference>
<dbReference type="EMBL" id="WTYJ01000003">
    <property type="protein sequence ID" value="MXP00227.1"/>
    <property type="molecule type" value="Genomic_DNA"/>
</dbReference>
<dbReference type="InterPro" id="IPR035418">
    <property type="entry name" value="AraC-bd_2"/>
</dbReference>
<keyword evidence="2" id="KW-0238">DNA-binding</keyword>
<keyword evidence="3" id="KW-0804">Transcription</keyword>
<evidence type="ECO:0000313" key="5">
    <source>
        <dbReference type="EMBL" id="MXP00227.1"/>
    </source>
</evidence>
<evidence type="ECO:0000256" key="1">
    <source>
        <dbReference type="ARBA" id="ARBA00023015"/>
    </source>
</evidence>
<sequence length="316" mass="34917">MEMGVQVAESAFLDLGEIEVGRRTGAWDGMIRGLFPGISVHIDADGPQAGRVDRFAMGQAELCLIESAPAEVRYRPPGSAPTPPPLSLMVQSCGHSLVAHGGASARLREGDMCLIDEQHGFRLETDDFGGILFLRLPRGAALSRYPDLERLFGTVLSGDHCGTRVLADTLVSFSRHVGQLGESQRLAMIGSMIQLLGVTEPIAMVPDAGEWRVQRAVEFIELNLSVARLTAEDIANDQRISRRRLDQLMHEKFGCSIAGYLWRRRMEQAAEDLRDPRKAQQSVSQIAFANGFEDGAHFSRAFKRRFELTPGRFRVN</sequence>
<dbReference type="RefSeq" id="WP_161391953.1">
    <property type="nucleotide sequence ID" value="NZ_JBHSCP010000002.1"/>
</dbReference>